<dbReference type="GO" id="GO:0005524">
    <property type="term" value="F:ATP binding"/>
    <property type="evidence" value="ECO:0007669"/>
    <property type="project" value="UniProtKB-UniRule"/>
</dbReference>
<reference evidence="15" key="1">
    <citation type="journal article" date="2020" name="mSystems">
        <title>Genome- and Community-Level Interaction Insights into Carbon Utilization and Element Cycling Functions of Hydrothermarchaeota in Hydrothermal Sediment.</title>
        <authorList>
            <person name="Zhou Z."/>
            <person name="Liu Y."/>
            <person name="Xu W."/>
            <person name="Pan J."/>
            <person name="Luo Z.H."/>
            <person name="Li M."/>
        </authorList>
    </citation>
    <scope>NUCLEOTIDE SEQUENCE [LARGE SCALE GENOMIC DNA]</scope>
    <source>
        <strain evidence="15">SpSt-754</strain>
    </source>
</reference>
<dbReference type="InterPro" id="IPR036621">
    <property type="entry name" value="Anticodon-bd_dom_sf"/>
</dbReference>
<evidence type="ECO:0000256" key="8">
    <source>
        <dbReference type="ARBA" id="ARBA00022840"/>
    </source>
</evidence>
<dbReference type="EC" id="6.1.1.3" evidence="13"/>
<dbReference type="Gene3D" id="3.30.980.10">
    <property type="entry name" value="Threonyl-trna Synthetase, Chain A, domain 2"/>
    <property type="match status" value="1"/>
</dbReference>
<keyword evidence="2 13" id="KW-0963">Cytoplasm</keyword>
<keyword evidence="8 13" id="KW-0067">ATP-binding</keyword>
<dbReference type="Gene3D" id="3.30.54.20">
    <property type="match status" value="1"/>
</dbReference>
<dbReference type="GO" id="GO:0006435">
    <property type="term" value="P:threonyl-tRNA aminoacylation"/>
    <property type="evidence" value="ECO:0007669"/>
    <property type="project" value="UniProtKB-UniRule"/>
</dbReference>
<evidence type="ECO:0000256" key="1">
    <source>
        <dbReference type="ARBA" id="ARBA00008226"/>
    </source>
</evidence>
<dbReference type="GO" id="GO:0005737">
    <property type="term" value="C:cytoplasm"/>
    <property type="evidence" value="ECO:0007669"/>
    <property type="project" value="UniProtKB-SubCell"/>
</dbReference>
<comment type="similarity">
    <text evidence="1 13">Belongs to the class-II aminoacyl-tRNA synthetase family.</text>
</comment>
<name>A0A7V3KMF7_UNCW3</name>
<dbReference type="GO" id="GO:0004829">
    <property type="term" value="F:threonine-tRNA ligase activity"/>
    <property type="evidence" value="ECO:0007669"/>
    <property type="project" value="UniProtKB-UniRule"/>
</dbReference>
<evidence type="ECO:0000256" key="2">
    <source>
        <dbReference type="ARBA" id="ARBA00022490"/>
    </source>
</evidence>
<dbReference type="Pfam" id="PF00587">
    <property type="entry name" value="tRNA-synt_2b"/>
    <property type="match status" value="1"/>
</dbReference>
<dbReference type="Gene3D" id="3.30.930.10">
    <property type="entry name" value="Bira Bifunctional Protein, Domain 2"/>
    <property type="match status" value="1"/>
</dbReference>
<keyword evidence="5 13" id="KW-0479">Metal-binding</keyword>
<evidence type="ECO:0000313" key="15">
    <source>
        <dbReference type="EMBL" id="HGB35432.1"/>
    </source>
</evidence>
<dbReference type="HAMAP" id="MF_00184">
    <property type="entry name" value="Thr_tRNA_synth"/>
    <property type="match status" value="1"/>
</dbReference>
<dbReference type="EMBL" id="DTGD01000033">
    <property type="protein sequence ID" value="HGB35432.1"/>
    <property type="molecule type" value="Genomic_DNA"/>
</dbReference>
<evidence type="ECO:0000256" key="5">
    <source>
        <dbReference type="ARBA" id="ARBA00022723"/>
    </source>
</evidence>
<dbReference type="InterPro" id="IPR006195">
    <property type="entry name" value="aa-tRNA-synth_II"/>
</dbReference>
<accession>A0A7V3KMF7</accession>
<dbReference type="InterPro" id="IPR012947">
    <property type="entry name" value="tRNA_SAD"/>
</dbReference>
<keyword evidence="7 13" id="KW-0862">Zinc</keyword>
<sequence length="637" mass="74418">MKLVKGQEVKDFRQSEVVGRSILELAGEDQNYLVALVDGIPKDLTYRLTGNEKEVVLLDFNSEIGRETYWHTTSHIMAQAVKELFPQFKVTIGPAIENGFYYDFDTNGYNFTEEDLRNIENKMKEIIKRSLPIERIELPKGEAIEYFKKIGEDYKIEILNEIPDESVSIYKQGDFADLCRGPHLPNTSYVKAIKLLSSSGSYWRGDENNARLQRIYGISFPTEEQLQEYLNKLEEAKRRDHRVLGKELDLFSVHEEIGPGLILWHPKGAAIRRVIEEFWIKEHLKRDYQLVYTPHVGRSKLWEISGHLNYYKENMYPQMELDNQQYYIKPMNCPFHIMIYKTKVRSYRDLPIRYCELGTVYRYERSGVLHGLLRVRGFTQDDAHIFARPDQILDEIKEVVKFAYFILNRFGFKEYEVFVSTRPKDSVGSPEMWEEATKALMNALNELNIPYKIDEGAGAFYGPKIDITIKDALGRSWQCTTIQFDFNLPERFDVTYRDKDGIDKRPYLIHRALLGSFERFFATLIEYYGGNFPLWLAPIQVAVLPISEENVEYADKIYKALKDNEIRVTINRSDEKLNAKIRDAEIEKIPYMVIVGKKEREQNLVSVRKHSVGDLGKMTLEQFLNLIKEEIKGGYTH</sequence>
<evidence type="ECO:0000256" key="13">
    <source>
        <dbReference type="HAMAP-Rule" id="MF_00184"/>
    </source>
</evidence>
<evidence type="ECO:0000256" key="3">
    <source>
        <dbReference type="ARBA" id="ARBA00022555"/>
    </source>
</evidence>
<dbReference type="FunFam" id="3.40.50.800:FF:000001">
    <property type="entry name" value="Threonine--tRNA ligase"/>
    <property type="match status" value="1"/>
</dbReference>
<evidence type="ECO:0000256" key="10">
    <source>
        <dbReference type="ARBA" id="ARBA00022917"/>
    </source>
</evidence>
<dbReference type="PROSITE" id="PS50862">
    <property type="entry name" value="AA_TRNA_LIGASE_II"/>
    <property type="match status" value="1"/>
</dbReference>
<dbReference type="InterPro" id="IPR047246">
    <property type="entry name" value="ThrRS_anticodon"/>
</dbReference>
<dbReference type="SUPFAM" id="SSF55186">
    <property type="entry name" value="ThrRS/AlaRS common domain"/>
    <property type="match status" value="1"/>
</dbReference>
<dbReference type="SUPFAM" id="SSF55681">
    <property type="entry name" value="Class II aaRS and biotin synthetases"/>
    <property type="match status" value="1"/>
</dbReference>
<evidence type="ECO:0000256" key="11">
    <source>
        <dbReference type="ARBA" id="ARBA00023146"/>
    </source>
</evidence>
<comment type="subunit">
    <text evidence="13">Homodimer.</text>
</comment>
<dbReference type="NCBIfam" id="TIGR00418">
    <property type="entry name" value="thrS"/>
    <property type="match status" value="1"/>
</dbReference>
<keyword evidence="9 13" id="KW-0694">RNA-binding</keyword>
<evidence type="ECO:0000256" key="9">
    <source>
        <dbReference type="ARBA" id="ARBA00022884"/>
    </source>
</evidence>
<feature type="domain" description="Aminoacyl-transfer RNA synthetases class-II family profile" evidence="14">
    <location>
        <begin position="255"/>
        <end position="533"/>
    </location>
</feature>
<dbReference type="CDD" id="cd00860">
    <property type="entry name" value="ThrRS_anticodon"/>
    <property type="match status" value="1"/>
</dbReference>
<comment type="subcellular location">
    <subcellularLocation>
        <location evidence="13">Cytoplasm</location>
    </subcellularLocation>
</comment>
<dbReference type="FunFam" id="3.30.980.10:FF:000005">
    <property type="entry name" value="Threonyl-tRNA synthetase, mitochondrial"/>
    <property type="match status" value="1"/>
</dbReference>
<comment type="cofactor">
    <cofactor evidence="13">
        <name>Zn(2+)</name>
        <dbReference type="ChEBI" id="CHEBI:29105"/>
    </cofactor>
    <text evidence="13">Binds 1 zinc ion per subunit.</text>
</comment>
<feature type="binding site" evidence="13">
    <location>
        <position position="384"/>
    </location>
    <ligand>
        <name>Zn(2+)</name>
        <dbReference type="ChEBI" id="CHEBI:29105"/>
        <note>catalytic</note>
    </ligand>
</feature>
<dbReference type="Gene3D" id="3.40.50.800">
    <property type="entry name" value="Anticodon-binding domain"/>
    <property type="match status" value="1"/>
</dbReference>
<gene>
    <name evidence="13 15" type="primary">thrS</name>
    <name evidence="15" type="ORF">ENV38_00785</name>
</gene>
<dbReference type="SUPFAM" id="SSF52954">
    <property type="entry name" value="Class II aaRS ABD-related"/>
    <property type="match status" value="1"/>
</dbReference>
<dbReference type="InterPro" id="IPR018163">
    <property type="entry name" value="Thr/Ala-tRNA-synth_IIc_edit"/>
</dbReference>
<keyword evidence="11 13" id="KW-0030">Aminoacyl-tRNA synthetase</keyword>
<dbReference type="PRINTS" id="PR01047">
    <property type="entry name" value="TRNASYNTHTHR"/>
</dbReference>
<dbReference type="AlphaFoldDB" id="A0A7V3KMF7"/>
<dbReference type="InterPro" id="IPR045864">
    <property type="entry name" value="aa-tRNA-synth_II/BPL/LPL"/>
</dbReference>
<evidence type="ECO:0000256" key="7">
    <source>
        <dbReference type="ARBA" id="ARBA00022833"/>
    </source>
</evidence>
<dbReference type="GO" id="GO:0046872">
    <property type="term" value="F:metal ion binding"/>
    <property type="evidence" value="ECO:0007669"/>
    <property type="project" value="UniProtKB-KW"/>
</dbReference>
<evidence type="ECO:0000256" key="4">
    <source>
        <dbReference type="ARBA" id="ARBA00022598"/>
    </source>
</evidence>
<evidence type="ECO:0000259" key="14">
    <source>
        <dbReference type="PROSITE" id="PS50862"/>
    </source>
</evidence>
<comment type="caution">
    <text evidence="13">Lacks conserved residue(s) required for the propagation of feature annotation.</text>
</comment>
<feature type="binding site" evidence="13">
    <location>
        <position position="333"/>
    </location>
    <ligand>
        <name>Zn(2+)</name>
        <dbReference type="ChEBI" id="CHEBI:29105"/>
        <note>catalytic</note>
    </ligand>
</feature>
<proteinExistence type="inferred from homology"/>
<dbReference type="PANTHER" id="PTHR11451:SF44">
    <property type="entry name" value="THREONINE--TRNA LIGASE, CHLOROPLASTIC_MITOCHONDRIAL 2"/>
    <property type="match status" value="1"/>
</dbReference>
<dbReference type="FunFam" id="3.30.54.20:FF:000002">
    <property type="entry name" value="Threonine--tRNA ligase"/>
    <property type="match status" value="1"/>
</dbReference>
<dbReference type="FunFam" id="3.30.930.10:FF:000002">
    <property type="entry name" value="Threonine--tRNA ligase"/>
    <property type="match status" value="1"/>
</dbReference>
<dbReference type="InterPro" id="IPR002320">
    <property type="entry name" value="Thr-tRNA-ligase_IIa"/>
</dbReference>
<comment type="caution">
    <text evidence="15">The sequence shown here is derived from an EMBL/GenBank/DDBJ whole genome shotgun (WGS) entry which is preliminary data.</text>
</comment>
<keyword evidence="3 13" id="KW-0820">tRNA-binding</keyword>
<feature type="binding site" evidence="13">
    <location>
        <position position="510"/>
    </location>
    <ligand>
        <name>Zn(2+)</name>
        <dbReference type="ChEBI" id="CHEBI:29105"/>
        <note>catalytic</note>
    </ligand>
</feature>
<protein>
    <recommendedName>
        <fullName evidence="13">Threonine--tRNA ligase</fullName>
        <ecNumber evidence="13">6.1.1.3</ecNumber>
    </recommendedName>
    <alternativeName>
        <fullName evidence="13">Threonyl-tRNA synthetase</fullName>
        <shortName evidence="13">ThrRS</shortName>
    </alternativeName>
</protein>
<evidence type="ECO:0000256" key="12">
    <source>
        <dbReference type="ARBA" id="ARBA00049515"/>
    </source>
</evidence>
<dbReference type="InterPro" id="IPR004154">
    <property type="entry name" value="Anticodon-bd"/>
</dbReference>
<dbReference type="SMART" id="SM00863">
    <property type="entry name" value="tRNA_SAD"/>
    <property type="match status" value="1"/>
</dbReference>
<dbReference type="InterPro" id="IPR033728">
    <property type="entry name" value="ThrRS_core"/>
</dbReference>
<dbReference type="GO" id="GO:0000049">
    <property type="term" value="F:tRNA binding"/>
    <property type="evidence" value="ECO:0007669"/>
    <property type="project" value="UniProtKB-KW"/>
</dbReference>
<keyword evidence="6 13" id="KW-0547">Nucleotide-binding</keyword>
<dbReference type="Pfam" id="PF07973">
    <property type="entry name" value="tRNA_SAD"/>
    <property type="match status" value="1"/>
</dbReference>
<dbReference type="CDD" id="cd00771">
    <property type="entry name" value="ThrRS_core"/>
    <property type="match status" value="1"/>
</dbReference>
<comment type="catalytic activity">
    <reaction evidence="12 13">
        <text>tRNA(Thr) + L-threonine + ATP = L-threonyl-tRNA(Thr) + AMP + diphosphate + H(+)</text>
        <dbReference type="Rhea" id="RHEA:24624"/>
        <dbReference type="Rhea" id="RHEA-COMP:9670"/>
        <dbReference type="Rhea" id="RHEA-COMP:9704"/>
        <dbReference type="ChEBI" id="CHEBI:15378"/>
        <dbReference type="ChEBI" id="CHEBI:30616"/>
        <dbReference type="ChEBI" id="CHEBI:33019"/>
        <dbReference type="ChEBI" id="CHEBI:57926"/>
        <dbReference type="ChEBI" id="CHEBI:78442"/>
        <dbReference type="ChEBI" id="CHEBI:78534"/>
        <dbReference type="ChEBI" id="CHEBI:456215"/>
        <dbReference type="EC" id="6.1.1.3"/>
    </reaction>
</comment>
<evidence type="ECO:0000256" key="6">
    <source>
        <dbReference type="ARBA" id="ARBA00022741"/>
    </source>
</evidence>
<dbReference type="PANTHER" id="PTHR11451">
    <property type="entry name" value="THREONINE-TRNA LIGASE"/>
    <property type="match status" value="1"/>
</dbReference>
<organism evidence="15">
    <name type="scientific">candidate division WOR-3 bacterium</name>
    <dbReference type="NCBI Taxonomy" id="2052148"/>
    <lineage>
        <taxon>Bacteria</taxon>
        <taxon>Bacteria division WOR-3</taxon>
    </lineage>
</organism>
<keyword evidence="10 13" id="KW-0648">Protein biosynthesis</keyword>
<dbReference type="Pfam" id="PF03129">
    <property type="entry name" value="HGTP_anticodon"/>
    <property type="match status" value="1"/>
</dbReference>
<keyword evidence="4 13" id="KW-0436">Ligase</keyword>
<dbReference type="InterPro" id="IPR002314">
    <property type="entry name" value="aa-tRNA-synt_IIb"/>
</dbReference>